<proteinExistence type="predicted"/>
<dbReference type="Proteomes" id="UP000230002">
    <property type="component" value="Unassembled WGS sequence"/>
</dbReference>
<feature type="compositionally biased region" description="Polar residues" evidence="1">
    <location>
        <begin position="1"/>
        <end position="12"/>
    </location>
</feature>
<accession>A0A2G8RZI6</accession>
<feature type="compositionally biased region" description="Low complexity" evidence="1">
    <location>
        <begin position="14"/>
        <end position="27"/>
    </location>
</feature>
<evidence type="ECO:0000313" key="3">
    <source>
        <dbReference type="Proteomes" id="UP000230002"/>
    </source>
</evidence>
<gene>
    <name evidence="2" type="ORF">GSI_10060</name>
</gene>
<reference evidence="2 3" key="1">
    <citation type="journal article" date="2015" name="Sci. Rep.">
        <title>Chromosome-level genome map provides insights into diverse defense mechanisms in the medicinal fungus Ganoderma sinense.</title>
        <authorList>
            <person name="Zhu Y."/>
            <person name="Xu J."/>
            <person name="Sun C."/>
            <person name="Zhou S."/>
            <person name="Xu H."/>
            <person name="Nelson D.R."/>
            <person name="Qian J."/>
            <person name="Song J."/>
            <person name="Luo H."/>
            <person name="Xiang L."/>
            <person name="Li Y."/>
            <person name="Xu Z."/>
            <person name="Ji A."/>
            <person name="Wang L."/>
            <person name="Lu S."/>
            <person name="Hayward A."/>
            <person name="Sun W."/>
            <person name="Li X."/>
            <person name="Schwartz D.C."/>
            <person name="Wang Y."/>
            <person name="Chen S."/>
        </authorList>
    </citation>
    <scope>NUCLEOTIDE SEQUENCE [LARGE SCALE GENOMIC DNA]</scope>
    <source>
        <strain evidence="2 3">ZZ0214-1</strain>
    </source>
</reference>
<dbReference type="EMBL" id="AYKW01000034">
    <property type="protein sequence ID" value="PIL26922.1"/>
    <property type="molecule type" value="Genomic_DNA"/>
</dbReference>
<dbReference type="AlphaFoldDB" id="A0A2G8RZI6"/>
<evidence type="ECO:0000313" key="2">
    <source>
        <dbReference type="EMBL" id="PIL26922.1"/>
    </source>
</evidence>
<organism evidence="2 3">
    <name type="scientific">Ganoderma sinense ZZ0214-1</name>
    <dbReference type="NCBI Taxonomy" id="1077348"/>
    <lineage>
        <taxon>Eukaryota</taxon>
        <taxon>Fungi</taxon>
        <taxon>Dikarya</taxon>
        <taxon>Basidiomycota</taxon>
        <taxon>Agaricomycotina</taxon>
        <taxon>Agaricomycetes</taxon>
        <taxon>Polyporales</taxon>
        <taxon>Polyporaceae</taxon>
        <taxon>Ganoderma</taxon>
    </lineage>
</organism>
<keyword evidence="3" id="KW-1185">Reference proteome</keyword>
<feature type="region of interest" description="Disordered" evidence="1">
    <location>
        <begin position="1"/>
        <end position="132"/>
    </location>
</feature>
<comment type="caution">
    <text evidence="2">The sequence shown here is derived from an EMBL/GenBank/DDBJ whole genome shotgun (WGS) entry which is preliminary data.</text>
</comment>
<protein>
    <submittedName>
        <fullName evidence="2">Uncharacterized protein</fullName>
    </submittedName>
</protein>
<sequence>MSNTPESTTTNAPKGGSTSAGAGAAKSIYQVSVEQGAPPLTHPPDAGDSIRENAMDFLDAMFGTPRHPQSQPQQGADEPRPGVGATRAEAGEEVGAAFSKATRKVGEDAGVTRGPAAGTITGRATGGGGADA</sequence>
<evidence type="ECO:0000256" key="1">
    <source>
        <dbReference type="SAM" id="MobiDB-lite"/>
    </source>
</evidence>
<feature type="compositionally biased region" description="Low complexity" evidence="1">
    <location>
        <begin position="112"/>
        <end position="123"/>
    </location>
</feature>
<name>A0A2G8RZI6_9APHY</name>